<organism evidence="2 3">
    <name type="scientific">Pandoraea nosoerga</name>
    <dbReference type="NCBI Taxonomy" id="2508296"/>
    <lineage>
        <taxon>Bacteria</taxon>
        <taxon>Pseudomonadati</taxon>
        <taxon>Pseudomonadota</taxon>
        <taxon>Betaproteobacteria</taxon>
        <taxon>Burkholderiales</taxon>
        <taxon>Burkholderiaceae</taxon>
        <taxon>Pandoraea</taxon>
    </lineage>
</organism>
<feature type="domain" description="Chalcone isomerase" evidence="1">
    <location>
        <begin position="80"/>
        <end position="217"/>
    </location>
</feature>
<evidence type="ECO:0000313" key="3">
    <source>
        <dbReference type="Proteomes" id="UP000367825"/>
    </source>
</evidence>
<dbReference type="AlphaFoldDB" id="A0A5E4RYG4"/>
<accession>A0A5E4RYG4</accession>
<reference evidence="2 3" key="1">
    <citation type="submission" date="2019-08" db="EMBL/GenBank/DDBJ databases">
        <authorList>
            <person name="Peeters C."/>
        </authorList>
    </citation>
    <scope>NUCLEOTIDE SEQUENCE [LARGE SCALE GENOMIC DNA]</scope>
    <source>
        <strain evidence="2 3">LMG 31109</strain>
    </source>
</reference>
<name>A0A5E4RYG4_9BURK</name>
<dbReference type="InterPro" id="IPR016087">
    <property type="entry name" value="Chalcone_isomerase"/>
</dbReference>
<evidence type="ECO:0000259" key="1">
    <source>
        <dbReference type="Pfam" id="PF16036"/>
    </source>
</evidence>
<dbReference type="OrthoDB" id="8527419at2"/>
<evidence type="ECO:0000313" key="2">
    <source>
        <dbReference type="EMBL" id="VVD66908.1"/>
    </source>
</evidence>
<dbReference type="Proteomes" id="UP000367825">
    <property type="component" value="Unassembled WGS sequence"/>
</dbReference>
<proteinExistence type="predicted"/>
<gene>
    <name evidence="2" type="ORF">PNO31109_00391</name>
</gene>
<sequence length="222" mass="23251">MATRPAIAPASPSAGLCTGPCTGPSATPGACGSPGAFAPAARLAAGLRLFCVLAAVCASSAALAFDAGQLASREIPAAHLIGQGSFTRMGFHLYDAALFSGSERIGANWSAHPLVLDLRYARSFKSHTLVQRTLVEMTKLQVATDAERQHWAEQLSRILPDVSAGQHLTGVFLPGDGTRFFSDGKLIGQIAGDAFGRAFFAIWLDPRTSAPDLRAELVSNSR</sequence>
<dbReference type="RefSeq" id="WP_150553938.1">
    <property type="nucleotide sequence ID" value="NZ_CABPSC010000001.1"/>
</dbReference>
<protein>
    <recommendedName>
        <fullName evidence="1">Chalcone isomerase domain-containing protein</fullName>
    </recommendedName>
</protein>
<keyword evidence="3" id="KW-1185">Reference proteome</keyword>
<dbReference type="Pfam" id="PF16036">
    <property type="entry name" value="Chalcone_3"/>
    <property type="match status" value="1"/>
</dbReference>
<dbReference type="EMBL" id="CABPSC010000001">
    <property type="protein sequence ID" value="VVD66908.1"/>
    <property type="molecule type" value="Genomic_DNA"/>
</dbReference>